<dbReference type="GO" id="GO:0043386">
    <property type="term" value="P:mycotoxin biosynthetic process"/>
    <property type="evidence" value="ECO:0007669"/>
    <property type="project" value="InterPro"/>
</dbReference>
<dbReference type="OrthoDB" id="3687641at2759"/>
<protein>
    <submittedName>
        <fullName evidence="2">Uncharacterized protein</fullName>
    </submittedName>
</protein>
<comment type="similarity">
    <text evidence="1">Belongs to the ustYa family.</text>
</comment>
<organism evidence="2 3">
    <name type="scientific">Lepidopterella palustris CBS 459.81</name>
    <dbReference type="NCBI Taxonomy" id="1314670"/>
    <lineage>
        <taxon>Eukaryota</taxon>
        <taxon>Fungi</taxon>
        <taxon>Dikarya</taxon>
        <taxon>Ascomycota</taxon>
        <taxon>Pezizomycotina</taxon>
        <taxon>Dothideomycetes</taxon>
        <taxon>Pleosporomycetidae</taxon>
        <taxon>Mytilinidiales</taxon>
        <taxon>Argynnaceae</taxon>
        <taxon>Lepidopterella</taxon>
    </lineage>
</organism>
<accession>A0A8E2EK01</accession>
<gene>
    <name evidence="2" type="ORF">K432DRAFT_377644</name>
</gene>
<dbReference type="Proteomes" id="UP000250266">
    <property type="component" value="Unassembled WGS sequence"/>
</dbReference>
<dbReference type="AlphaFoldDB" id="A0A8E2EK01"/>
<sequence>MIPLAEQVSGAQLWFKRKEMFKLPYGIGVLHGLHYLKSLRDRLLHSDPSYYHSFTKTDEAVYCLSYLNQAVLCVGDDTLEFSWTKMDVEGGLLRG</sequence>
<evidence type="ECO:0000313" key="3">
    <source>
        <dbReference type="Proteomes" id="UP000250266"/>
    </source>
</evidence>
<reference evidence="2 3" key="1">
    <citation type="journal article" date="2016" name="Nat. Commun.">
        <title>Ectomycorrhizal ecology is imprinted in the genome of the dominant symbiotic fungus Cenococcum geophilum.</title>
        <authorList>
            <consortium name="DOE Joint Genome Institute"/>
            <person name="Peter M."/>
            <person name="Kohler A."/>
            <person name="Ohm R.A."/>
            <person name="Kuo A."/>
            <person name="Krutzmann J."/>
            <person name="Morin E."/>
            <person name="Arend M."/>
            <person name="Barry K.W."/>
            <person name="Binder M."/>
            <person name="Choi C."/>
            <person name="Clum A."/>
            <person name="Copeland A."/>
            <person name="Grisel N."/>
            <person name="Haridas S."/>
            <person name="Kipfer T."/>
            <person name="LaButti K."/>
            <person name="Lindquist E."/>
            <person name="Lipzen A."/>
            <person name="Maire R."/>
            <person name="Meier B."/>
            <person name="Mihaltcheva S."/>
            <person name="Molinier V."/>
            <person name="Murat C."/>
            <person name="Poggeler S."/>
            <person name="Quandt C.A."/>
            <person name="Sperisen C."/>
            <person name="Tritt A."/>
            <person name="Tisserant E."/>
            <person name="Crous P.W."/>
            <person name="Henrissat B."/>
            <person name="Nehls U."/>
            <person name="Egli S."/>
            <person name="Spatafora J.W."/>
            <person name="Grigoriev I.V."/>
            <person name="Martin F.M."/>
        </authorList>
    </citation>
    <scope>NUCLEOTIDE SEQUENCE [LARGE SCALE GENOMIC DNA]</scope>
    <source>
        <strain evidence="2 3">CBS 459.81</strain>
    </source>
</reference>
<evidence type="ECO:0000256" key="1">
    <source>
        <dbReference type="ARBA" id="ARBA00035112"/>
    </source>
</evidence>
<dbReference type="EMBL" id="KV744819">
    <property type="protein sequence ID" value="OCK85405.1"/>
    <property type="molecule type" value="Genomic_DNA"/>
</dbReference>
<dbReference type="Pfam" id="PF11807">
    <property type="entry name" value="UstYa"/>
    <property type="match status" value="1"/>
</dbReference>
<name>A0A8E2EK01_9PEZI</name>
<keyword evidence="3" id="KW-1185">Reference proteome</keyword>
<evidence type="ECO:0000313" key="2">
    <source>
        <dbReference type="EMBL" id="OCK85405.1"/>
    </source>
</evidence>
<proteinExistence type="inferred from homology"/>
<dbReference type="InterPro" id="IPR021765">
    <property type="entry name" value="UstYa-like"/>
</dbReference>